<dbReference type="Proteomes" id="UP000521227">
    <property type="component" value="Unassembled WGS sequence"/>
</dbReference>
<dbReference type="AlphaFoldDB" id="A0A840N4C7"/>
<organism evidence="1 2">
    <name type="scientific">Afipia massiliensis</name>
    <dbReference type="NCBI Taxonomy" id="211460"/>
    <lineage>
        <taxon>Bacteria</taxon>
        <taxon>Pseudomonadati</taxon>
        <taxon>Pseudomonadota</taxon>
        <taxon>Alphaproteobacteria</taxon>
        <taxon>Hyphomicrobiales</taxon>
        <taxon>Nitrobacteraceae</taxon>
        <taxon>Afipia</taxon>
    </lineage>
</organism>
<protein>
    <recommendedName>
        <fullName evidence="3">HEPN AbiU2-like domain-containing protein</fullName>
    </recommendedName>
</protein>
<dbReference type="RefSeq" id="WP_210312094.1">
    <property type="nucleotide sequence ID" value="NZ_JACHIJ010000005.1"/>
</dbReference>
<proteinExistence type="predicted"/>
<name>A0A840N4C7_9BRAD</name>
<evidence type="ECO:0000313" key="1">
    <source>
        <dbReference type="EMBL" id="MBB5053474.1"/>
    </source>
</evidence>
<evidence type="ECO:0000313" key="2">
    <source>
        <dbReference type="Proteomes" id="UP000521227"/>
    </source>
</evidence>
<dbReference type="EMBL" id="JACHIJ010000005">
    <property type="protein sequence ID" value="MBB5053474.1"/>
    <property type="molecule type" value="Genomic_DNA"/>
</dbReference>
<evidence type="ECO:0008006" key="3">
    <source>
        <dbReference type="Google" id="ProtNLM"/>
    </source>
</evidence>
<comment type="caution">
    <text evidence="1">The sequence shown here is derived from an EMBL/GenBank/DDBJ whole genome shotgun (WGS) entry which is preliminary data.</text>
</comment>
<gene>
    <name evidence="1" type="ORF">HNQ36_003474</name>
</gene>
<reference evidence="1 2" key="1">
    <citation type="submission" date="2020-08" db="EMBL/GenBank/DDBJ databases">
        <title>Genomic Encyclopedia of Type Strains, Phase IV (KMG-IV): sequencing the most valuable type-strain genomes for metagenomic binning, comparative biology and taxonomic classification.</title>
        <authorList>
            <person name="Goeker M."/>
        </authorList>
    </citation>
    <scope>NUCLEOTIDE SEQUENCE [LARGE SCALE GENOMIC DNA]</scope>
    <source>
        <strain evidence="1 2">DSM 17498</strain>
    </source>
</reference>
<accession>A0A840N4C7</accession>
<sequence>MSDTRPPVPITDELRDRANDVLERLFALDEAVANARAFRATLEDLHRRGLSVVQEPHISAIGMVRAGTLRAAIGAIMACLDPSDWRGNRASAGQILDLLQDSTLAAVFPENAKAAADAAQALAAARTEFEALRQDKLFQDGRALRNDAIAHILIPDEPTPTVEYDTFFKLHDAAERLVVLLYIACTRGRPQYIEHEERFKRLATTFWDTYFTGMRATGT</sequence>